<gene>
    <name evidence="3" type="ORF">EV356DRAFT_499205</name>
</gene>
<evidence type="ECO:0000313" key="3">
    <source>
        <dbReference type="EMBL" id="KAF2235957.1"/>
    </source>
</evidence>
<feature type="chain" id="PRO_5025510089" evidence="1">
    <location>
        <begin position="25"/>
        <end position="476"/>
    </location>
</feature>
<dbReference type="SUPFAM" id="SSF51905">
    <property type="entry name" value="FAD/NAD(P)-binding domain"/>
    <property type="match status" value="1"/>
</dbReference>
<dbReference type="Gene3D" id="1.10.405.20">
    <property type="match status" value="1"/>
</dbReference>
<name>A0A6A6HD37_VIRVR</name>
<dbReference type="OrthoDB" id="68575at2759"/>
<dbReference type="InterPro" id="IPR036188">
    <property type="entry name" value="FAD/NAD-bd_sf"/>
</dbReference>
<evidence type="ECO:0000259" key="2">
    <source>
        <dbReference type="Pfam" id="PF01593"/>
    </source>
</evidence>
<keyword evidence="1" id="KW-0732">Signal</keyword>
<reference evidence="3" key="1">
    <citation type="journal article" date="2020" name="Stud. Mycol.">
        <title>101 Dothideomycetes genomes: a test case for predicting lifestyles and emergence of pathogens.</title>
        <authorList>
            <person name="Haridas S."/>
            <person name="Albert R."/>
            <person name="Binder M."/>
            <person name="Bloem J."/>
            <person name="Labutti K."/>
            <person name="Salamov A."/>
            <person name="Andreopoulos B."/>
            <person name="Baker S."/>
            <person name="Barry K."/>
            <person name="Bills G."/>
            <person name="Bluhm B."/>
            <person name="Cannon C."/>
            <person name="Castanera R."/>
            <person name="Culley D."/>
            <person name="Daum C."/>
            <person name="Ezra D."/>
            <person name="Gonzalez J."/>
            <person name="Henrissat B."/>
            <person name="Kuo A."/>
            <person name="Liang C."/>
            <person name="Lipzen A."/>
            <person name="Lutzoni F."/>
            <person name="Magnuson J."/>
            <person name="Mondo S."/>
            <person name="Nolan M."/>
            <person name="Ohm R."/>
            <person name="Pangilinan J."/>
            <person name="Park H.-J."/>
            <person name="Ramirez L."/>
            <person name="Alfaro M."/>
            <person name="Sun H."/>
            <person name="Tritt A."/>
            <person name="Yoshinaga Y."/>
            <person name="Zwiers L.-H."/>
            <person name="Turgeon B."/>
            <person name="Goodwin S."/>
            <person name="Spatafora J."/>
            <person name="Crous P."/>
            <person name="Grigoriev I."/>
        </authorList>
    </citation>
    <scope>NUCLEOTIDE SEQUENCE</scope>
    <source>
        <strain evidence="3">Tuck. ex Michener</strain>
    </source>
</reference>
<protein>
    <submittedName>
        <fullName evidence="3">FAD/NAD(P)-binding domain-containing protein</fullName>
    </submittedName>
</protein>
<feature type="signal peptide" evidence="1">
    <location>
        <begin position="1"/>
        <end position="24"/>
    </location>
</feature>
<dbReference type="GO" id="GO:0016491">
    <property type="term" value="F:oxidoreductase activity"/>
    <property type="evidence" value="ECO:0007669"/>
    <property type="project" value="InterPro"/>
</dbReference>
<dbReference type="EMBL" id="ML991788">
    <property type="protein sequence ID" value="KAF2235957.1"/>
    <property type="molecule type" value="Genomic_DNA"/>
</dbReference>
<evidence type="ECO:0000256" key="1">
    <source>
        <dbReference type="SAM" id="SignalP"/>
    </source>
</evidence>
<dbReference type="Proteomes" id="UP000800092">
    <property type="component" value="Unassembled WGS sequence"/>
</dbReference>
<proteinExistence type="predicted"/>
<keyword evidence="4" id="KW-1185">Reference proteome</keyword>
<sequence length="476" mass="51438">MAFTNSTKPVCLLILSLLIQSVLSFPRASHSDPNGTLTRDVCIIGGGSSGTYSAIRLQQLGLSVALIETQDRLGGHVNTFVDSSTNQSFDYGVISFDNISVVTDYFAHFDIPLTSAGFSGGASSTVNFEDGSSVPASNVSQTAIFAAFEAYQSQLAQYPYLTTGWQDLPSTLPDDFLLSWGDFIQKYNLSAAAFLISTLLQGIGNILVQPTLYIFKYLNAQTVQNILTNGFLTTANHNNQGLYNKALAELGSNALISSNVTKITRSDTGVEVTVSTPSGIQQIQASKLVIAIQPKLSSLSPFLDLDDQEQSLFSQFNNSYYWDSVILNSGIPDNVSLSNVNPSNPYGIPSMPGIYSISAEPVEGTNALWYSSPNNISDEEVKADILTTLGRIKTGQGYPSPNGTVEFATFNSHAPFELTVSVDAIKNGFYQQLASLQGKRNTWWTGATWQGAHDSSVIWNYTEYEVLPKITGSTSN</sequence>
<feature type="domain" description="Amine oxidase" evidence="2">
    <location>
        <begin position="53"/>
        <end position="313"/>
    </location>
</feature>
<organism evidence="3 4">
    <name type="scientific">Viridothelium virens</name>
    <name type="common">Speckled blister lichen</name>
    <name type="synonym">Trypethelium virens</name>
    <dbReference type="NCBI Taxonomy" id="1048519"/>
    <lineage>
        <taxon>Eukaryota</taxon>
        <taxon>Fungi</taxon>
        <taxon>Dikarya</taxon>
        <taxon>Ascomycota</taxon>
        <taxon>Pezizomycotina</taxon>
        <taxon>Dothideomycetes</taxon>
        <taxon>Dothideomycetes incertae sedis</taxon>
        <taxon>Trypetheliales</taxon>
        <taxon>Trypetheliaceae</taxon>
        <taxon>Viridothelium</taxon>
    </lineage>
</organism>
<dbReference type="AlphaFoldDB" id="A0A6A6HD37"/>
<dbReference type="Pfam" id="PF01593">
    <property type="entry name" value="Amino_oxidase"/>
    <property type="match status" value="1"/>
</dbReference>
<evidence type="ECO:0000313" key="4">
    <source>
        <dbReference type="Proteomes" id="UP000800092"/>
    </source>
</evidence>
<dbReference type="InterPro" id="IPR002937">
    <property type="entry name" value="Amino_oxidase"/>
</dbReference>
<accession>A0A6A6HD37</accession>
<dbReference type="Gene3D" id="3.30.70.1990">
    <property type="match status" value="1"/>
</dbReference>
<dbReference type="Gene3D" id="3.50.50.60">
    <property type="entry name" value="FAD/NAD(P)-binding domain"/>
    <property type="match status" value="1"/>
</dbReference>